<gene>
    <name evidence="1" type="ORF">EVA_07246</name>
</gene>
<feature type="non-terminal residue" evidence="1">
    <location>
        <position position="1"/>
    </location>
</feature>
<protein>
    <submittedName>
        <fullName evidence="1">Uncharacterized protein</fullName>
    </submittedName>
</protein>
<organism evidence="1">
    <name type="scientific">gut metagenome</name>
    <dbReference type="NCBI Taxonomy" id="749906"/>
    <lineage>
        <taxon>unclassified sequences</taxon>
        <taxon>metagenomes</taxon>
        <taxon>organismal metagenomes</taxon>
    </lineage>
</organism>
<sequence>EHIGGFPVSHDDGAVLGERTRCGLWALGKNRVFLWGKGRWEKKAEEVPKKSPSKP</sequence>
<dbReference type="EMBL" id="AMCI01001741">
    <property type="protein sequence ID" value="EJX04644.1"/>
    <property type="molecule type" value="Genomic_DNA"/>
</dbReference>
<reference evidence="1" key="1">
    <citation type="journal article" date="2012" name="PLoS ONE">
        <title>Gene sets for utilization of primary and secondary nutrition supplies in the distal gut of endangered iberian lynx.</title>
        <authorList>
            <person name="Alcaide M."/>
            <person name="Messina E."/>
            <person name="Richter M."/>
            <person name="Bargiela R."/>
            <person name="Peplies J."/>
            <person name="Huws S.A."/>
            <person name="Newbold C.J."/>
            <person name="Golyshin P.N."/>
            <person name="Simon M.A."/>
            <person name="Lopez G."/>
            <person name="Yakimov M.M."/>
            <person name="Ferrer M."/>
        </authorList>
    </citation>
    <scope>NUCLEOTIDE SEQUENCE</scope>
</reference>
<proteinExistence type="predicted"/>
<name>J9GCP8_9ZZZZ</name>
<comment type="caution">
    <text evidence="1">The sequence shown here is derived from an EMBL/GenBank/DDBJ whole genome shotgun (WGS) entry which is preliminary data.</text>
</comment>
<dbReference type="AlphaFoldDB" id="J9GCP8"/>
<evidence type="ECO:0000313" key="1">
    <source>
        <dbReference type="EMBL" id="EJX04644.1"/>
    </source>
</evidence>
<accession>J9GCP8</accession>